<dbReference type="InterPro" id="IPR001915">
    <property type="entry name" value="Peptidase_M48"/>
</dbReference>
<dbReference type="Gene3D" id="3.30.2010.10">
    <property type="entry name" value="Metalloproteases ('zincins'), catalytic domain"/>
    <property type="match status" value="1"/>
</dbReference>
<reference evidence="8" key="1">
    <citation type="submission" date="2018-06" db="EMBL/GenBank/DDBJ databases">
        <authorList>
            <person name="Zhirakovskaya E."/>
        </authorList>
    </citation>
    <scope>NUCLEOTIDE SEQUENCE</scope>
</reference>
<keyword evidence="6" id="KW-0482">Metalloprotease</keyword>
<evidence type="ECO:0000256" key="6">
    <source>
        <dbReference type="ARBA" id="ARBA00023049"/>
    </source>
</evidence>
<comment type="cofactor">
    <cofactor evidence="1">
        <name>Zn(2+)</name>
        <dbReference type="ChEBI" id="CHEBI:29105"/>
    </cofactor>
</comment>
<dbReference type="PROSITE" id="PS50005">
    <property type="entry name" value="TPR"/>
    <property type="match status" value="1"/>
</dbReference>
<dbReference type="SUPFAM" id="SSF48452">
    <property type="entry name" value="TPR-like"/>
    <property type="match status" value="1"/>
</dbReference>
<dbReference type="InterPro" id="IPR019734">
    <property type="entry name" value="TPR_rpt"/>
</dbReference>
<dbReference type="InterPro" id="IPR011990">
    <property type="entry name" value="TPR-like_helical_dom_sf"/>
</dbReference>
<dbReference type="PANTHER" id="PTHR22726">
    <property type="entry name" value="METALLOENDOPEPTIDASE OMA1"/>
    <property type="match status" value="1"/>
</dbReference>
<proteinExistence type="predicted"/>
<evidence type="ECO:0000256" key="5">
    <source>
        <dbReference type="ARBA" id="ARBA00022833"/>
    </source>
</evidence>
<dbReference type="GO" id="GO:0051603">
    <property type="term" value="P:proteolysis involved in protein catabolic process"/>
    <property type="evidence" value="ECO:0007669"/>
    <property type="project" value="TreeGrafter"/>
</dbReference>
<dbReference type="AlphaFoldDB" id="A0A3B1AQ33"/>
<feature type="domain" description="Peptidase M48" evidence="7">
    <location>
        <begin position="69"/>
        <end position="248"/>
    </location>
</feature>
<organism evidence="8">
    <name type="scientific">hydrothermal vent metagenome</name>
    <dbReference type="NCBI Taxonomy" id="652676"/>
    <lineage>
        <taxon>unclassified sequences</taxon>
        <taxon>metagenomes</taxon>
        <taxon>ecological metagenomes</taxon>
    </lineage>
</organism>
<dbReference type="Pfam" id="PF01435">
    <property type="entry name" value="Peptidase_M48"/>
    <property type="match status" value="1"/>
</dbReference>
<keyword evidence="2 8" id="KW-0645">Protease</keyword>
<name>A0A3B1AQ33_9ZZZZ</name>
<keyword evidence="5" id="KW-0862">Zinc</keyword>
<evidence type="ECO:0000259" key="7">
    <source>
        <dbReference type="Pfam" id="PF01435"/>
    </source>
</evidence>
<evidence type="ECO:0000313" key="8">
    <source>
        <dbReference type="EMBL" id="VAX08086.1"/>
    </source>
</evidence>
<dbReference type="Gene3D" id="1.25.40.10">
    <property type="entry name" value="Tetratricopeptide repeat domain"/>
    <property type="match status" value="1"/>
</dbReference>
<evidence type="ECO:0000256" key="2">
    <source>
        <dbReference type="ARBA" id="ARBA00022670"/>
    </source>
</evidence>
<evidence type="ECO:0000256" key="3">
    <source>
        <dbReference type="ARBA" id="ARBA00022723"/>
    </source>
</evidence>
<dbReference type="GO" id="GO:0004222">
    <property type="term" value="F:metalloendopeptidase activity"/>
    <property type="evidence" value="ECO:0007669"/>
    <property type="project" value="InterPro"/>
</dbReference>
<dbReference type="GO" id="GO:0016020">
    <property type="term" value="C:membrane"/>
    <property type="evidence" value="ECO:0007669"/>
    <property type="project" value="TreeGrafter"/>
</dbReference>
<dbReference type="Pfam" id="PF00515">
    <property type="entry name" value="TPR_1"/>
    <property type="match status" value="1"/>
</dbReference>
<protein>
    <submittedName>
        <fullName evidence="8">Zn-dependent protease aq_972</fullName>
    </submittedName>
</protein>
<keyword evidence="4" id="KW-0378">Hydrolase</keyword>
<evidence type="ECO:0000256" key="1">
    <source>
        <dbReference type="ARBA" id="ARBA00001947"/>
    </source>
</evidence>
<dbReference type="PANTHER" id="PTHR22726:SF1">
    <property type="entry name" value="METALLOENDOPEPTIDASE OMA1, MITOCHONDRIAL"/>
    <property type="match status" value="1"/>
</dbReference>
<gene>
    <name evidence="8" type="ORF">MNBD_GAMMA26-1728</name>
</gene>
<dbReference type="InterPro" id="IPR051156">
    <property type="entry name" value="Mito/Outer_Membr_Metalloprot"/>
</dbReference>
<evidence type="ECO:0000256" key="4">
    <source>
        <dbReference type="ARBA" id="ARBA00022801"/>
    </source>
</evidence>
<dbReference type="GO" id="GO:0046872">
    <property type="term" value="F:metal ion binding"/>
    <property type="evidence" value="ECO:0007669"/>
    <property type="project" value="UniProtKB-KW"/>
</dbReference>
<dbReference type="PROSITE" id="PS51257">
    <property type="entry name" value="PROKAR_LIPOPROTEIN"/>
    <property type="match status" value="1"/>
</dbReference>
<dbReference type="SMART" id="SM00028">
    <property type="entry name" value="TPR"/>
    <property type="match status" value="3"/>
</dbReference>
<sequence>MQRKIKLLQSLILAVGVSLLSACAVNPVTGKDELALFSESWELETGREQYSPSRQMQGGDYDLDPGLSRYVNEVGQRLAAASDRKLPYEFEVINDSSPNAWALPGGKIAINRGLLLELETEAELAAVLSHEIVHTAARHGAKGMERGMLLQGVVLAAGMASSNSDYSRVAVGAAAVGANLVNQRYSRGAETESDYYGMVYMVRAGYNPQAAVKLQETFVRLSKEKKQDWLSGLFVSHPPSKERVRRNREAVQKLGAKGGEWGRERYQRVMANLHRSKPAYDALDEGLKALQDGDERQALKLAGKAISIEPKEALFYSLRGDIFYKQKRYQQALKDYNQALDHNDGYFRYYLERGVTREKLRDQQGARQDLKKSIKLLPTAIAFNALGRLALVSGNRRQAKKYFGQAAGSKSPDGIAAARELVRLDISDNPRRYFKVNLEALRNGDVVALIHNGTKERLRNVRFAVGQRSGGGRLLNPDTHYIRGVMLPGETVQIRTGIRGLANKGQLQQYGVMVVGAEIAK</sequence>
<dbReference type="EMBL" id="UOFX01000034">
    <property type="protein sequence ID" value="VAX08086.1"/>
    <property type="molecule type" value="Genomic_DNA"/>
</dbReference>
<keyword evidence="3" id="KW-0479">Metal-binding</keyword>
<accession>A0A3B1AQ33</accession>